<dbReference type="GeneID" id="92004502"/>
<dbReference type="EMBL" id="JAJVCZ030000001">
    <property type="protein sequence ID" value="KAL0264467.1"/>
    <property type="molecule type" value="Genomic_DNA"/>
</dbReference>
<dbReference type="InterPro" id="IPR036291">
    <property type="entry name" value="NAD(P)-bd_dom_sf"/>
</dbReference>
<evidence type="ECO:0000259" key="1">
    <source>
        <dbReference type="Pfam" id="PF13460"/>
    </source>
</evidence>
<comment type="caution">
    <text evidence="2">The sequence shown here is derived from an EMBL/GenBank/DDBJ whole genome shotgun (WGS) entry which is preliminary data.</text>
</comment>
<gene>
    <name evidence="2" type="ORF">SLS55_000417</name>
</gene>
<dbReference type="Proteomes" id="UP001430584">
    <property type="component" value="Unassembled WGS sequence"/>
</dbReference>
<dbReference type="InterPro" id="IPR016040">
    <property type="entry name" value="NAD(P)-bd_dom"/>
</dbReference>
<dbReference type="SUPFAM" id="SSF51735">
    <property type="entry name" value="NAD(P)-binding Rossmann-fold domains"/>
    <property type="match status" value="1"/>
</dbReference>
<evidence type="ECO:0000313" key="3">
    <source>
        <dbReference type="Proteomes" id="UP001430584"/>
    </source>
</evidence>
<dbReference type="Gene3D" id="3.40.50.720">
    <property type="entry name" value="NAD(P)-binding Rossmann-like Domain"/>
    <property type="match status" value="1"/>
</dbReference>
<dbReference type="Gene3D" id="3.90.25.10">
    <property type="entry name" value="UDP-galactose 4-epimerase, domain 1"/>
    <property type="match status" value="1"/>
</dbReference>
<feature type="domain" description="NAD(P)-binding" evidence="1">
    <location>
        <begin position="17"/>
        <end position="164"/>
    </location>
</feature>
<accession>A0ABR3CU95</accession>
<dbReference type="InterPro" id="IPR052718">
    <property type="entry name" value="NmrA-type_oxidoreductase"/>
</dbReference>
<dbReference type="RefSeq" id="XP_066637207.1">
    <property type="nucleotide sequence ID" value="XM_066771928.1"/>
</dbReference>
<reference evidence="2 3" key="1">
    <citation type="submission" date="2024-02" db="EMBL/GenBank/DDBJ databases">
        <title>De novo assembly and annotation of 12 fungi associated with fruit tree decline syndrome in Ontario, Canada.</title>
        <authorList>
            <person name="Sulman M."/>
            <person name="Ellouze W."/>
            <person name="Ilyukhin E."/>
        </authorList>
    </citation>
    <scope>NUCLEOTIDE SEQUENCE [LARGE SCALE GENOMIC DNA]</scope>
    <source>
        <strain evidence="2 3">FDS-637</strain>
    </source>
</reference>
<dbReference type="PANTHER" id="PTHR47129:SF1">
    <property type="entry name" value="NMRA-LIKE DOMAIN-CONTAINING PROTEIN"/>
    <property type="match status" value="1"/>
</dbReference>
<keyword evidence="3" id="KW-1185">Reference proteome</keyword>
<evidence type="ECO:0000313" key="2">
    <source>
        <dbReference type="EMBL" id="KAL0264467.1"/>
    </source>
</evidence>
<name>A0ABR3CU95_9PEZI</name>
<protein>
    <recommendedName>
        <fullName evidence="1">NAD(P)-binding domain-containing protein</fullName>
    </recommendedName>
</protein>
<dbReference type="PANTHER" id="PTHR47129">
    <property type="entry name" value="QUINONE OXIDOREDUCTASE 2"/>
    <property type="match status" value="1"/>
</dbReference>
<organism evidence="2 3">
    <name type="scientific">Diplodia seriata</name>
    <dbReference type="NCBI Taxonomy" id="420778"/>
    <lineage>
        <taxon>Eukaryota</taxon>
        <taxon>Fungi</taxon>
        <taxon>Dikarya</taxon>
        <taxon>Ascomycota</taxon>
        <taxon>Pezizomycotina</taxon>
        <taxon>Dothideomycetes</taxon>
        <taxon>Dothideomycetes incertae sedis</taxon>
        <taxon>Botryosphaeriales</taxon>
        <taxon>Botryosphaeriaceae</taxon>
        <taxon>Diplodia</taxon>
    </lineage>
</organism>
<sequence>MATQTSNGTNTKILITGASGQYGRLAVEGLLARGIPPSSLLLLTRNPTKLSAYAQRGLCIRQGSFDDPVASLAAAFAGASTMLLISTSRAGARLPQHRTAIEAAAAAGVAHVVYTSIVSAERAAPTALVGREHRDTEAMLKEISASATAGAMKWTALRDAQYAEAMADVAAPAAVEAGALRCNSGDGKVAFVARADCVAAAVAVLCDPAPHADRAYAITGPELLSWRDAARVMGDVAGRGSDGVVFESLTDEEMFATFDAVGIPREPVDDLVVGGYPWNSSDMVSFGKATRLGEMEVISGDVEMLTGRPPKSFREVLEESWARRKAASAAAAAAAAGQV</sequence>
<dbReference type="Pfam" id="PF13460">
    <property type="entry name" value="NAD_binding_10"/>
    <property type="match status" value="1"/>
</dbReference>
<proteinExistence type="predicted"/>